<proteinExistence type="predicted"/>
<sequence length="180" mass="18741">MMRWTMPAAMLLLAACGGGTEDQRTAEADAPVTPSVPEAAPATPAPAQEGAPPPDYVADPSIAPPAAAEAGVGQGSATIPAAIRGRWGLVAADCTSTKGDAKGLLTIGPADLRFYESHGVLARIRERDAARIVADYKFSGEGMTWDRLMQLTTENGGRTLVRRDYGEGAEGGPLRYSRCA</sequence>
<evidence type="ECO:0000313" key="2">
    <source>
        <dbReference type="EMBL" id="PZQ24289.1"/>
    </source>
</evidence>
<dbReference type="PROSITE" id="PS51257">
    <property type="entry name" value="PROKAR_LIPOPROTEIN"/>
    <property type="match status" value="1"/>
</dbReference>
<name>A0A2W5L700_SPHMC</name>
<gene>
    <name evidence="2" type="ORF">DI569_02170</name>
</gene>
<protein>
    <recommendedName>
        <fullName evidence="4">Lipoprotein</fullName>
    </recommendedName>
</protein>
<accession>A0A2W5L700</accession>
<reference evidence="2 3" key="1">
    <citation type="submission" date="2017-08" db="EMBL/GenBank/DDBJ databases">
        <title>Infants hospitalized years apart are colonized by the same room-sourced microbial strains.</title>
        <authorList>
            <person name="Brooks B."/>
            <person name="Olm M.R."/>
            <person name="Firek B.A."/>
            <person name="Baker R."/>
            <person name="Thomas B.C."/>
            <person name="Morowitz M.J."/>
            <person name="Banfield J.F."/>
        </authorList>
    </citation>
    <scope>NUCLEOTIDE SEQUENCE [LARGE SCALE GENOMIC DNA]</scope>
    <source>
        <strain evidence="2">S2_005_003_R2_47</strain>
    </source>
</reference>
<evidence type="ECO:0000313" key="3">
    <source>
        <dbReference type="Proteomes" id="UP000248597"/>
    </source>
</evidence>
<feature type="compositionally biased region" description="Low complexity" evidence="1">
    <location>
        <begin position="30"/>
        <end position="50"/>
    </location>
</feature>
<evidence type="ECO:0008006" key="4">
    <source>
        <dbReference type="Google" id="ProtNLM"/>
    </source>
</evidence>
<dbReference type="Proteomes" id="UP000248597">
    <property type="component" value="Unassembled WGS sequence"/>
</dbReference>
<organism evidence="2 3">
    <name type="scientific">Sphingopyxis macrogoltabida</name>
    <name type="common">Sphingomonas macrogoltabidus</name>
    <dbReference type="NCBI Taxonomy" id="33050"/>
    <lineage>
        <taxon>Bacteria</taxon>
        <taxon>Pseudomonadati</taxon>
        <taxon>Pseudomonadota</taxon>
        <taxon>Alphaproteobacteria</taxon>
        <taxon>Sphingomonadales</taxon>
        <taxon>Sphingomonadaceae</taxon>
        <taxon>Sphingopyxis</taxon>
    </lineage>
</organism>
<evidence type="ECO:0000256" key="1">
    <source>
        <dbReference type="SAM" id="MobiDB-lite"/>
    </source>
</evidence>
<dbReference type="AlphaFoldDB" id="A0A2W5L700"/>
<dbReference type="EMBL" id="QFPJ01000003">
    <property type="protein sequence ID" value="PZQ24289.1"/>
    <property type="molecule type" value="Genomic_DNA"/>
</dbReference>
<feature type="region of interest" description="Disordered" evidence="1">
    <location>
        <begin position="20"/>
        <end position="69"/>
    </location>
</feature>
<comment type="caution">
    <text evidence="2">The sequence shown here is derived from an EMBL/GenBank/DDBJ whole genome shotgun (WGS) entry which is preliminary data.</text>
</comment>